<protein>
    <submittedName>
        <fullName evidence="2">Uncharacterized protein</fullName>
    </submittedName>
</protein>
<organism evidence="2 3">
    <name type="scientific">Streptomyces massasporeus</name>
    <dbReference type="NCBI Taxonomy" id="67324"/>
    <lineage>
        <taxon>Bacteria</taxon>
        <taxon>Bacillati</taxon>
        <taxon>Actinomycetota</taxon>
        <taxon>Actinomycetes</taxon>
        <taxon>Kitasatosporales</taxon>
        <taxon>Streptomycetaceae</taxon>
        <taxon>Streptomyces</taxon>
    </lineage>
</organism>
<feature type="compositionally biased region" description="Polar residues" evidence="1">
    <location>
        <begin position="28"/>
        <end position="41"/>
    </location>
</feature>
<feature type="region of interest" description="Disordered" evidence="1">
    <location>
        <begin position="16"/>
        <end position="41"/>
    </location>
</feature>
<proteinExistence type="predicted"/>
<keyword evidence="3" id="KW-1185">Reference proteome</keyword>
<name>A0ABW6LW37_9ACTN</name>
<comment type="caution">
    <text evidence="2">The sequence shown here is derived from an EMBL/GenBank/DDBJ whole genome shotgun (WGS) entry which is preliminary data.</text>
</comment>
<dbReference type="EMBL" id="JBIAFP010000053">
    <property type="protein sequence ID" value="MFE9231259.1"/>
    <property type="molecule type" value="Genomic_DNA"/>
</dbReference>
<evidence type="ECO:0000313" key="2">
    <source>
        <dbReference type="EMBL" id="MFE9231259.1"/>
    </source>
</evidence>
<dbReference type="RefSeq" id="WP_358292748.1">
    <property type="nucleotide sequence ID" value="NZ_JBEYGJ010000069.1"/>
</dbReference>
<reference evidence="2 3" key="1">
    <citation type="submission" date="2024-10" db="EMBL/GenBank/DDBJ databases">
        <title>The Natural Products Discovery Center: Release of the First 8490 Sequenced Strains for Exploring Actinobacteria Biosynthetic Diversity.</title>
        <authorList>
            <person name="Kalkreuter E."/>
            <person name="Kautsar S.A."/>
            <person name="Yang D."/>
            <person name="Bader C.D."/>
            <person name="Teijaro C.N."/>
            <person name="Fluegel L."/>
            <person name="Davis C.M."/>
            <person name="Simpson J.R."/>
            <person name="Lauterbach L."/>
            <person name="Steele A.D."/>
            <person name="Gui C."/>
            <person name="Meng S."/>
            <person name="Li G."/>
            <person name="Viehrig K."/>
            <person name="Ye F."/>
            <person name="Su P."/>
            <person name="Kiefer A.F."/>
            <person name="Nichols A."/>
            <person name="Cepeda A.J."/>
            <person name="Yan W."/>
            <person name="Fan B."/>
            <person name="Jiang Y."/>
            <person name="Adhikari A."/>
            <person name="Zheng C.-J."/>
            <person name="Schuster L."/>
            <person name="Cowan T.M."/>
            <person name="Smanski M.J."/>
            <person name="Chevrette M.G."/>
            <person name="De Carvalho L.P.S."/>
            <person name="Shen B."/>
        </authorList>
    </citation>
    <scope>NUCLEOTIDE SEQUENCE [LARGE SCALE GENOMIC DNA]</scope>
    <source>
        <strain evidence="2 3">NPDC007066</strain>
    </source>
</reference>
<gene>
    <name evidence="2" type="ORF">ACFYM3_43145</name>
</gene>
<dbReference type="Proteomes" id="UP001601288">
    <property type="component" value="Unassembled WGS sequence"/>
</dbReference>
<evidence type="ECO:0000256" key="1">
    <source>
        <dbReference type="SAM" id="MobiDB-lite"/>
    </source>
</evidence>
<accession>A0ABW6LW37</accession>
<evidence type="ECO:0000313" key="3">
    <source>
        <dbReference type="Proteomes" id="UP001601288"/>
    </source>
</evidence>
<sequence>MVLDHFNLRQAATVGWSMGGETDASEPTGKNGSTSGWSYDT</sequence>